<dbReference type="Pfam" id="PF06415">
    <property type="entry name" value="iPGM_N"/>
    <property type="match status" value="1"/>
</dbReference>
<dbReference type="InterPro" id="IPR005995">
    <property type="entry name" value="Pgm_bpd_ind"/>
</dbReference>
<keyword evidence="8 10" id="KW-0413">Isomerase</keyword>
<dbReference type="CDD" id="cd16010">
    <property type="entry name" value="iPGM"/>
    <property type="match status" value="1"/>
</dbReference>
<name>A0A1I0EYK1_9PSED</name>
<dbReference type="PIRSF" id="PIRSF001492">
    <property type="entry name" value="IPGAM"/>
    <property type="match status" value="1"/>
</dbReference>
<proteinExistence type="inferred from homology"/>
<feature type="binding site" evidence="10 12">
    <location>
        <position position="333"/>
    </location>
    <ligand>
        <name>substrate</name>
    </ligand>
</feature>
<feature type="binding site" evidence="10 12">
    <location>
        <position position="187"/>
    </location>
    <ligand>
        <name>substrate</name>
    </ligand>
</feature>
<dbReference type="FunFam" id="3.40.1450.10:FF:000001">
    <property type="entry name" value="2,3-bisphosphoglycerate-independent phosphoglycerate mutase"/>
    <property type="match status" value="1"/>
</dbReference>
<feature type="domain" description="Metalloenzyme" evidence="14">
    <location>
        <begin position="6"/>
        <end position="497"/>
    </location>
</feature>
<comment type="catalytic activity">
    <reaction evidence="1 10">
        <text>(2R)-2-phosphoglycerate = (2R)-3-phosphoglycerate</text>
        <dbReference type="Rhea" id="RHEA:15901"/>
        <dbReference type="ChEBI" id="CHEBI:58272"/>
        <dbReference type="ChEBI" id="CHEBI:58289"/>
        <dbReference type="EC" id="5.4.2.12"/>
    </reaction>
</comment>
<dbReference type="OrthoDB" id="9800863at2"/>
<evidence type="ECO:0000256" key="13">
    <source>
        <dbReference type="PIRSR" id="PIRSR001492-3"/>
    </source>
</evidence>
<dbReference type="Pfam" id="PF01676">
    <property type="entry name" value="Metalloenzyme"/>
    <property type="match status" value="1"/>
</dbReference>
<feature type="binding site" evidence="10 12">
    <location>
        <begin position="155"/>
        <end position="156"/>
    </location>
    <ligand>
        <name>substrate</name>
    </ligand>
</feature>
<reference evidence="16 17" key="1">
    <citation type="submission" date="2016-10" db="EMBL/GenBank/DDBJ databases">
        <authorList>
            <person name="de Groot N.N."/>
        </authorList>
    </citation>
    <scope>NUCLEOTIDE SEQUENCE [LARGE SCALE GENOMIC DNA]</scope>
    <source>
        <strain evidence="16 17">DSM 11363</strain>
    </source>
</reference>
<dbReference type="GO" id="GO:0004619">
    <property type="term" value="F:phosphoglycerate mutase activity"/>
    <property type="evidence" value="ECO:0007669"/>
    <property type="project" value="UniProtKB-UniRule"/>
</dbReference>
<evidence type="ECO:0000256" key="7">
    <source>
        <dbReference type="ARBA" id="ARBA00023211"/>
    </source>
</evidence>
<dbReference type="EC" id="5.4.2.12" evidence="4 10"/>
<feature type="binding site" evidence="10 13">
    <location>
        <position position="14"/>
    </location>
    <ligand>
        <name>Mn(2+)</name>
        <dbReference type="ChEBI" id="CHEBI:29035"/>
        <label>2</label>
    </ligand>
</feature>
<comment type="similarity">
    <text evidence="3 10">Belongs to the BPG-independent phosphoglycerate mutase family.</text>
</comment>
<evidence type="ECO:0000256" key="4">
    <source>
        <dbReference type="ARBA" id="ARBA00012026"/>
    </source>
</evidence>
<comment type="subunit">
    <text evidence="10">Monomer.</text>
</comment>
<dbReference type="SUPFAM" id="SSF64158">
    <property type="entry name" value="2,3-Bisphosphoglycerate-independent phosphoglycerate mutase, substrate-binding domain"/>
    <property type="match status" value="1"/>
</dbReference>
<dbReference type="Gene3D" id="3.40.1450.10">
    <property type="entry name" value="BPG-independent phosphoglycerate mutase, domain B"/>
    <property type="match status" value="1"/>
</dbReference>
<evidence type="ECO:0000256" key="11">
    <source>
        <dbReference type="PIRSR" id="PIRSR001492-1"/>
    </source>
</evidence>
<feature type="binding site" evidence="10 12">
    <location>
        <begin position="259"/>
        <end position="262"/>
    </location>
    <ligand>
        <name>substrate</name>
    </ligand>
</feature>
<organism evidence="16 17">
    <name type="scientific">Pseudomonas graminis</name>
    <dbReference type="NCBI Taxonomy" id="158627"/>
    <lineage>
        <taxon>Bacteria</taxon>
        <taxon>Pseudomonadati</taxon>
        <taxon>Pseudomonadota</taxon>
        <taxon>Gammaproteobacteria</taxon>
        <taxon>Pseudomonadales</taxon>
        <taxon>Pseudomonadaceae</taxon>
        <taxon>Pseudomonas</taxon>
    </lineage>
</organism>
<comment type="pathway">
    <text evidence="2 10">Carbohydrate degradation; glycolysis; pyruvate from D-glyceraldehyde 3-phosphate: step 3/5.</text>
</comment>
<dbReference type="HAMAP" id="MF_01038">
    <property type="entry name" value="GpmI"/>
    <property type="match status" value="1"/>
</dbReference>
<evidence type="ECO:0000259" key="14">
    <source>
        <dbReference type="Pfam" id="PF01676"/>
    </source>
</evidence>
<gene>
    <name evidence="10" type="primary">gpmI</name>
    <name evidence="16" type="ORF">SAMN05216197_11542</name>
</gene>
<dbReference type="GO" id="GO:0006096">
    <property type="term" value="P:glycolytic process"/>
    <property type="evidence" value="ECO:0007669"/>
    <property type="project" value="UniProtKB-UniRule"/>
</dbReference>
<evidence type="ECO:0000313" key="16">
    <source>
        <dbReference type="EMBL" id="SET50561.1"/>
    </source>
</evidence>
<dbReference type="GO" id="GO:0005829">
    <property type="term" value="C:cytosol"/>
    <property type="evidence" value="ECO:0007669"/>
    <property type="project" value="TreeGrafter"/>
</dbReference>
<evidence type="ECO:0000256" key="3">
    <source>
        <dbReference type="ARBA" id="ARBA00008819"/>
    </source>
</evidence>
<feature type="binding site" evidence="10 13">
    <location>
        <position position="442"/>
    </location>
    <ligand>
        <name>Mn(2+)</name>
        <dbReference type="ChEBI" id="CHEBI:29035"/>
        <label>2</label>
    </ligand>
</feature>
<dbReference type="EMBL" id="FOHW01000015">
    <property type="protein sequence ID" value="SET50561.1"/>
    <property type="molecule type" value="Genomic_DNA"/>
</dbReference>
<keyword evidence="5 10" id="KW-0479">Metal-binding</keyword>
<evidence type="ECO:0000256" key="10">
    <source>
        <dbReference type="HAMAP-Rule" id="MF_01038"/>
    </source>
</evidence>
<feature type="binding site" evidence="10 13">
    <location>
        <position position="64"/>
    </location>
    <ligand>
        <name>Mn(2+)</name>
        <dbReference type="ChEBI" id="CHEBI:29035"/>
        <label>2</label>
    </ligand>
</feature>
<dbReference type="PANTHER" id="PTHR31637:SF0">
    <property type="entry name" value="2,3-BISPHOSPHOGLYCERATE-INDEPENDENT PHOSPHOGLYCERATE MUTASE"/>
    <property type="match status" value="1"/>
</dbReference>
<evidence type="ECO:0000256" key="12">
    <source>
        <dbReference type="PIRSR" id="PIRSR001492-2"/>
    </source>
</evidence>
<dbReference type="InterPro" id="IPR017850">
    <property type="entry name" value="Alkaline_phosphatase_core_sf"/>
</dbReference>
<dbReference type="GO" id="GO:0030145">
    <property type="term" value="F:manganese ion binding"/>
    <property type="evidence" value="ECO:0007669"/>
    <property type="project" value="UniProtKB-UniRule"/>
</dbReference>
<dbReference type="InterPro" id="IPR006124">
    <property type="entry name" value="Metalloenzyme"/>
</dbReference>
<evidence type="ECO:0000256" key="8">
    <source>
        <dbReference type="ARBA" id="ARBA00023235"/>
    </source>
</evidence>
<evidence type="ECO:0000259" key="15">
    <source>
        <dbReference type="Pfam" id="PF06415"/>
    </source>
</evidence>
<feature type="domain" description="BPG-independent PGAM N-terminal" evidence="15">
    <location>
        <begin position="84"/>
        <end position="296"/>
    </location>
</feature>
<feature type="active site" description="Phosphoserine intermediate" evidence="10 11">
    <location>
        <position position="64"/>
    </location>
</feature>
<feature type="binding site" evidence="10 13">
    <location>
        <position position="404"/>
    </location>
    <ligand>
        <name>Mn(2+)</name>
        <dbReference type="ChEBI" id="CHEBI:29035"/>
        <label>1</label>
    </ligand>
</feature>
<protein>
    <recommendedName>
        <fullName evidence="9 10">2,3-bisphosphoglycerate-independent phosphoglycerate mutase</fullName>
        <shortName evidence="10">BPG-independent PGAM</shortName>
        <shortName evidence="10">Phosphoglyceromutase</shortName>
        <shortName evidence="10">iPGM</shortName>
        <ecNumber evidence="4 10">5.4.2.12</ecNumber>
    </recommendedName>
</protein>
<dbReference type="GO" id="GO:0006007">
    <property type="term" value="P:glucose catabolic process"/>
    <property type="evidence" value="ECO:0007669"/>
    <property type="project" value="InterPro"/>
</dbReference>
<dbReference type="Gene3D" id="3.40.720.10">
    <property type="entry name" value="Alkaline Phosphatase, subunit A"/>
    <property type="match status" value="1"/>
</dbReference>
<evidence type="ECO:0000256" key="6">
    <source>
        <dbReference type="ARBA" id="ARBA00023152"/>
    </source>
</evidence>
<dbReference type="AlphaFoldDB" id="A0A1I0EYK1"/>
<feature type="binding site" evidence="10 12">
    <location>
        <position position="125"/>
    </location>
    <ligand>
        <name>substrate</name>
    </ligand>
</feature>
<dbReference type="FunFam" id="3.40.720.10:FF:000001">
    <property type="entry name" value="2,3-bisphosphoglycerate-independent phosphoglycerate mutase"/>
    <property type="match status" value="1"/>
</dbReference>
<dbReference type="InterPro" id="IPR036646">
    <property type="entry name" value="PGAM_B_sf"/>
</dbReference>
<evidence type="ECO:0000256" key="9">
    <source>
        <dbReference type="ARBA" id="ARBA00071648"/>
    </source>
</evidence>
<dbReference type="SUPFAM" id="SSF53649">
    <property type="entry name" value="Alkaline phosphatase-like"/>
    <property type="match status" value="1"/>
</dbReference>
<feature type="binding site" evidence="10 13">
    <location>
        <position position="460"/>
    </location>
    <ligand>
        <name>Mn(2+)</name>
        <dbReference type="ChEBI" id="CHEBI:29035"/>
        <label>1</label>
    </ligand>
</feature>
<dbReference type="PANTHER" id="PTHR31637">
    <property type="entry name" value="2,3-BISPHOSPHOGLYCERATE-INDEPENDENT PHOSPHOGLYCERATE MUTASE"/>
    <property type="match status" value="1"/>
</dbReference>
<evidence type="ECO:0000256" key="1">
    <source>
        <dbReference type="ARBA" id="ARBA00000370"/>
    </source>
</evidence>
<dbReference type="InterPro" id="IPR011258">
    <property type="entry name" value="BPG-indep_PGM_N"/>
</dbReference>
<evidence type="ECO:0000256" key="5">
    <source>
        <dbReference type="ARBA" id="ARBA00022723"/>
    </source>
</evidence>
<dbReference type="RefSeq" id="WP_074889805.1">
    <property type="nucleotide sequence ID" value="NZ_FOHW01000015.1"/>
</dbReference>
<dbReference type="UniPathway" id="UPA00109">
    <property type="reaction ID" value="UER00186"/>
</dbReference>
<feature type="binding site" evidence="10 13">
    <location>
        <position position="400"/>
    </location>
    <ligand>
        <name>Mn(2+)</name>
        <dbReference type="ChEBI" id="CHEBI:29035"/>
        <label>1</label>
    </ligand>
</feature>
<feature type="binding site" evidence="10 12">
    <location>
        <position position="193"/>
    </location>
    <ligand>
        <name>substrate</name>
    </ligand>
</feature>
<dbReference type="Proteomes" id="UP000182332">
    <property type="component" value="Unassembled WGS sequence"/>
</dbReference>
<accession>A0A1I0EYK1</accession>
<feature type="binding site" evidence="10 13">
    <location>
        <position position="441"/>
    </location>
    <ligand>
        <name>Mn(2+)</name>
        <dbReference type="ChEBI" id="CHEBI:29035"/>
        <label>2</label>
    </ligand>
</feature>
<comment type="cofactor">
    <cofactor evidence="10">
        <name>Mn(2+)</name>
        <dbReference type="ChEBI" id="CHEBI:29035"/>
    </cofactor>
    <text evidence="10">Binds 2 manganese ions per subunit.</text>
</comment>
<evidence type="ECO:0000313" key="17">
    <source>
        <dbReference type="Proteomes" id="UP000182332"/>
    </source>
</evidence>
<evidence type="ECO:0000256" key="2">
    <source>
        <dbReference type="ARBA" id="ARBA00004798"/>
    </source>
</evidence>
<keyword evidence="6 10" id="KW-0324">Glycolysis</keyword>
<dbReference type="NCBIfam" id="TIGR01307">
    <property type="entry name" value="pgm_bpd_ind"/>
    <property type="match status" value="1"/>
</dbReference>
<comment type="function">
    <text evidence="10">Catalyzes the interconversion of 2-phosphoglycerate and 3-phosphoglycerate.</text>
</comment>
<keyword evidence="7 10" id="KW-0464">Manganese</keyword>
<sequence length="511" mass="55735">MTTTPKPLVLIILDGFGHSDSHHGNAVYAAKMPVFDRLYQTMPNGLISGSGMDVGLPDGQMGNSEVGHMNLGAGRVVYQDFTRVTKAIRDGEFFENPAICKAVDQAVGAGKAVHILGLLSDGGVHSHEDHLVAMVELAAQRGADKIYLHAFLDGRDTPPRSAHQYLATMEAAYARLGKGRTATIIGRYFAMDRDNRWDRVESAYNLIVDGTSEFHADTAKAALDAAYERGENDEFVKATSIGAPVTVEDGDAVVFMNFRSDRARELTRVFVEDDFADFARRRQARLAGFVTLTKYAANIDAPAAFEKAGLHNVLGEYLSNNGKTQLRIAETEKYAHVTFFFSGGREEPFPGEERILIPSPKVATYDLQPEMSAPEVTDRIVDAIEHQRYDVIVVNYANGDMVGHSGIMEAAVKAVECLDVCVGRITQALEKVGGEALITADHGNVEQMTNEETHQPHTAHTTEPVPFVYVGKRDLKVREGGVLADVAPTMLMLLGMEIPQEMTGTPILVAK</sequence>